<dbReference type="AlphaFoldDB" id="A0A131YL58"/>
<dbReference type="SUPFAM" id="SSF48452">
    <property type="entry name" value="TPR-like"/>
    <property type="match status" value="2"/>
</dbReference>
<evidence type="ECO:0000256" key="1">
    <source>
        <dbReference type="ARBA" id="ARBA00004123"/>
    </source>
</evidence>
<evidence type="ECO:0000256" key="3">
    <source>
        <dbReference type="ARBA" id="ARBA00023242"/>
    </source>
</evidence>
<organism evidence="5">
    <name type="scientific">Rhipicephalus appendiculatus</name>
    <name type="common">Brown ear tick</name>
    <dbReference type="NCBI Taxonomy" id="34631"/>
    <lineage>
        <taxon>Eukaryota</taxon>
        <taxon>Metazoa</taxon>
        <taxon>Ecdysozoa</taxon>
        <taxon>Arthropoda</taxon>
        <taxon>Chelicerata</taxon>
        <taxon>Arachnida</taxon>
        <taxon>Acari</taxon>
        <taxon>Parasitiformes</taxon>
        <taxon>Ixodida</taxon>
        <taxon>Ixodoidea</taxon>
        <taxon>Ixodidae</taxon>
        <taxon>Rhipicephalinae</taxon>
        <taxon>Rhipicephalus</taxon>
        <taxon>Rhipicephalus</taxon>
    </lineage>
</organism>
<feature type="compositionally biased region" description="Acidic residues" evidence="4">
    <location>
        <begin position="77"/>
        <end position="91"/>
    </location>
</feature>
<proteinExistence type="inferred from homology"/>
<evidence type="ECO:0000256" key="4">
    <source>
        <dbReference type="SAM" id="MobiDB-lite"/>
    </source>
</evidence>
<reference evidence="5" key="1">
    <citation type="journal article" date="2016" name="Ticks Tick Borne Dis.">
        <title>De novo assembly and annotation of the salivary gland transcriptome of Rhipicephalus appendiculatus male and female ticks during blood feeding.</title>
        <authorList>
            <person name="de Castro M.H."/>
            <person name="de Klerk D."/>
            <person name="Pienaar R."/>
            <person name="Latif A.A."/>
            <person name="Rees D.J."/>
            <person name="Mans B.J."/>
        </authorList>
    </citation>
    <scope>NUCLEOTIDE SEQUENCE</scope>
    <source>
        <tissue evidence="5">Salivary glands</tissue>
    </source>
</reference>
<comment type="subcellular location">
    <subcellularLocation>
        <location evidence="1">Nucleus</location>
    </subcellularLocation>
</comment>
<dbReference type="Pfam" id="PF08424">
    <property type="entry name" value="NRDE-2"/>
    <property type="match status" value="1"/>
</dbReference>
<dbReference type="GO" id="GO:0006396">
    <property type="term" value="P:RNA processing"/>
    <property type="evidence" value="ECO:0007669"/>
    <property type="project" value="InterPro"/>
</dbReference>
<dbReference type="InterPro" id="IPR013633">
    <property type="entry name" value="NRDE-2"/>
</dbReference>
<evidence type="ECO:0000256" key="2">
    <source>
        <dbReference type="ARBA" id="ARBA00009265"/>
    </source>
</evidence>
<feature type="region of interest" description="Disordered" evidence="4">
    <location>
        <begin position="71"/>
        <end position="106"/>
    </location>
</feature>
<keyword evidence="3" id="KW-0539">Nucleus</keyword>
<dbReference type="Gene3D" id="1.25.40.10">
    <property type="entry name" value="Tetratricopeptide repeat domain"/>
    <property type="match status" value="2"/>
</dbReference>
<evidence type="ECO:0000313" key="5">
    <source>
        <dbReference type="EMBL" id="JAP78806.1"/>
    </source>
</evidence>
<name>A0A131YL58_RHIAP</name>
<sequence>MAQVPSLFPAYAATKAATSEGDARPTLFPSFSLSTQDTSDKSAASEGNFELPDWLCNVSYDPALQDLLRTHEHQQDEKDDPSQSEESDGESLPDSPSNGESLSNEERRAKLRYHKERRRRIVEAAEQPVPEGKRRFRFLLGVAGEERFCVDPKPHRSLLAFDCLPFNELAVFPRGWRCDTTPLEARGRRKKLHRYWHPKAFPSSCVANIAQPRLSFVQSERNLVYVPVRDSRAPPQTADVDVDPLRIHDVSTRNYLQGLGTQEGKEQQPTAEVLSLLCPEAADKHRMLTSRLREAPEDERAWLDLVAFQDEYVAAMEEASGVCRTLGRAKAIREKKLQVLEQGLLKTKGSVPLHLHKIQVLLECGEENRAVKAWEELLRVHPGNSRLWLEHARFLQSETTLSGFEVAVASKGYLRALACFRDMLEGRRATRREPLEVEKNIVEVARQYGVFLCQAGLWERAVATFQALAELSLCCPLQLREAPLNEALALLEPFWDSGAARFGDRGALGWDHLMRLGGQAALEAATARHGTQGEECQQLEDDILSRQPGLADAWLRLESLRDLHQWQPYRPELSSEEVTSEDPERMVLFEDVAPALFRLKQPAAIVQLFQAWFSLLLGMDLHKSQTGFSLAEADCFERLPGINLRMATHFSEALSFPSGWEVRQGVADFVHEVLNQAKPHFADPTLRDELARLALRLARLATTWDSHKRKKCAKAWLADPGSERNLDLWTEYGLLLVNLGQPKEALAIYEKALDTVSQPGALASCRGDVWLLLATYLNLRMGVLWPEEEAAIVDLKPFGRDQALLALSWFDSGRKFREVLSSRLQPSALLRAGAAIYNRCSDPAGRTAGAVDVALWMKLFSSGFSAVSALVSKWLDACTKDEGARATRMAVHAAFVRICSYEVRHCNARRATLSRALLRALEDVPDAASFMWQWVSLSNGSLGALRVRRYLDSLVRKDGSPLAWLVALGFELQRAQLLAKYRTPDASFTLPSCRNHMRRVLERAIELVAHRRCPLLWRLYIELELRLGARESAKAIFYRALQCCPWAKVLYVDGVRHFPECLQEVVDMMVEKGIRLRAPLEELQLLLDHAGQPSTV</sequence>
<dbReference type="InterPro" id="IPR011990">
    <property type="entry name" value="TPR-like_helical_dom_sf"/>
</dbReference>
<dbReference type="GO" id="GO:0071013">
    <property type="term" value="C:catalytic step 2 spliceosome"/>
    <property type="evidence" value="ECO:0007669"/>
    <property type="project" value="TreeGrafter"/>
</dbReference>
<comment type="similarity">
    <text evidence="2">Belongs to the NRDE2 family.</text>
</comment>
<dbReference type="PANTHER" id="PTHR13471">
    <property type="entry name" value="TETRATRICOPEPTIDE-LIKE HELICAL"/>
    <property type="match status" value="1"/>
</dbReference>
<feature type="region of interest" description="Disordered" evidence="4">
    <location>
        <begin position="16"/>
        <end position="46"/>
    </location>
</feature>
<protein>
    <submittedName>
        <fullName evidence="5">Tetratricopeptide repeatcontaining protein</fullName>
    </submittedName>
</protein>
<dbReference type="PANTHER" id="PTHR13471:SF0">
    <property type="entry name" value="NUCLEAR EXOSOME REGULATOR NRDE2"/>
    <property type="match status" value="1"/>
</dbReference>
<dbReference type="InterPro" id="IPR003107">
    <property type="entry name" value="HAT"/>
</dbReference>
<dbReference type="SMART" id="SM00386">
    <property type="entry name" value="HAT"/>
    <property type="match status" value="4"/>
</dbReference>
<dbReference type="GO" id="GO:1902369">
    <property type="term" value="P:negative regulation of RNA catabolic process"/>
    <property type="evidence" value="ECO:0007669"/>
    <property type="project" value="TreeGrafter"/>
</dbReference>
<accession>A0A131YL58</accession>
<dbReference type="GO" id="GO:0031048">
    <property type="term" value="P:regulatory ncRNA-mediated heterochromatin formation"/>
    <property type="evidence" value="ECO:0007669"/>
    <property type="project" value="TreeGrafter"/>
</dbReference>
<dbReference type="EMBL" id="GEDV01009751">
    <property type="protein sequence ID" value="JAP78806.1"/>
    <property type="molecule type" value="Transcribed_RNA"/>
</dbReference>